<dbReference type="GeneID" id="34342142"/>
<dbReference type="GO" id="GO:0008757">
    <property type="term" value="F:S-adenosylmethionine-dependent methyltransferase activity"/>
    <property type="evidence" value="ECO:0007669"/>
    <property type="project" value="InterPro"/>
</dbReference>
<dbReference type="InterPro" id="IPR051052">
    <property type="entry name" value="Diverse_substrate_MTase"/>
</dbReference>
<feature type="domain" description="Methyltransferase type 11" evidence="4">
    <location>
        <begin position="55"/>
        <end position="145"/>
    </location>
</feature>
<dbReference type="SUPFAM" id="SSF53335">
    <property type="entry name" value="S-adenosyl-L-methionine-dependent methyltransferases"/>
    <property type="match status" value="1"/>
</dbReference>
<dbReference type="CDD" id="cd02440">
    <property type="entry name" value="AdoMet_MTases"/>
    <property type="match status" value="1"/>
</dbReference>
<reference evidence="5" key="1">
    <citation type="submission" date="2022-06" db="EMBL/GenBank/DDBJ databases">
        <title>Complete genome sequence of Mycobacterium pseudoshottsii NJB1907-Z4.</title>
        <authorList>
            <person name="Komine T."/>
            <person name="Fukano H."/>
            <person name="Wada S."/>
        </authorList>
    </citation>
    <scope>NUCLEOTIDE SEQUENCE</scope>
    <source>
        <strain evidence="5">NJB1907-Z4</strain>
    </source>
</reference>
<evidence type="ECO:0000313" key="6">
    <source>
        <dbReference type="Proteomes" id="UP001058626"/>
    </source>
</evidence>
<organism evidence="5 6">
    <name type="scientific">Mycobacterium pseudoshottsii</name>
    <dbReference type="NCBI Taxonomy" id="265949"/>
    <lineage>
        <taxon>Bacteria</taxon>
        <taxon>Bacillati</taxon>
        <taxon>Actinomycetota</taxon>
        <taxon>Actinomycetes</taxon>
        <taxon>Mycobacteriales</taxon>
        <taxon>Mycobacteriaceae</taxon>
        <taxon>Mycobacterium</taxon>
        <taxon>Mycobacterium ulcerans group</taxon>
    </lineage>
</organism>
<accession>A0A9N7QLQ9</accession>
<dbReference type="RefSeq" id="WP_020725830.1">
    <property type="nucleotide sequence ID" value="NZ_AP026367.1"/>
</dbReference>
<name>A0A9N7QLQ9_9MYCO</name>
<protein>
    <submittedName>
        <fullName evidence="5">Similarity with UbiE/COQ5 methyltransferase</fullName>
    </submittedName>
</protein>
<dbReference type="PANTHER" id="PTHR44942:SF4">
    <property type="entry name" value="METHYLTRANSFERASE TYPE 11 DOMAIN-CONTAINING PROTEIN"/>
    <property type="match status" value="1"/>
</dbReference>
<proteinExistence type="inferred from homology"/>
<evidence type="ECO:0000256" key="3">
    <source>
        <dbReference type="ARBA" id="ARBA00022679"/>
    </source>
</evidence>
<evidence type="ECO:0000256" key="1">
    <source>
        <dbReference type="ARBA" id="ARBA00008361"/>
    </source>
</evidence>
<dbReference type="Pfam" id="PF08241">
    <property type="entry name" value="Methyltransf_11"/>
    <property type="match status" value="1"/>
</dbReference>
<dbReference type="InterPro" id="IPR013216">
    <property type="entry name" value="Methyltransf_11"/>
</dbReference>
<dbReference type="GO" id="GO:0032259">
    <property type="term" value="P:methylation"/>
    <property type="evidence" value="ECO:0007669"/>
    <property type="project" value="UniProtKB-KW"/>
</dbReference>
<sequence length="211" mass="23457">MTTVPRRGFNDAVTGIWSLLAPAYDLAILQQWVYRPPHDEVLAQLRAHKSRRIADIACGTGILSARIERELHPDEIYGVDMSHGMLDQARAKSDRVRWLRGPAEQLPFDDGALDAVVTTTAFHFFDQPAALREFHRVLAPGGLVAVSSLSARQPLLQLPAASKWKPQHSPSPAEMRALFEGAGFTISDQHRVRRPVWTRLVPDLITVGTKS</sequence>
<dbReference type="EMBL" id="AP026367">
    <property type="protein sequence ID" value="BDN83333.1"/>
    <property type="molecule type" value="Genomic_DNA"/>
</dbReference>
<comment type="similarity">
    <text evidence="1">Belongs to the methyltransferase superfamily.</text>
</comment>
<dbReference type="Proteomes" id="UP001058626">
    <property type="component" value="Chromosome"/>
</dbReference>
<evidence type="ECO:0000256" key="2">
    <source>
        <dbReference type="ARBA" id="ARBA00022603"/>
    </source>
</evidence>
<evidence type="ECO:0000313" key="5">
    <source>
        <dbReference type="EMBL" id="BDN83333.1"/>
    </source>
</evidence>
<dbReference type="InterPro" id="IPR029063">
    <property type="entry name" value="SAM-dependent_MTases_sf"/>
</dbReference>
<dbReference type="AlphaFoldDB" id="A0A9N7QLQ9"/>
<keyword evidence="2 5" id="KW-0489">Methyltransferase</keyword>
<dbReference type="PANTHER" id="PTHR44942">
    <property type="entry name" value="METHYLTRANSF_11 DOMAIN-CONTAINING PROTEIN"/>
    <property type="match status" value="1"/>
</dbReference>
<keyword evidence="6" id="KW-1185">Reference proteome</keyword>
<evidence type="ECO:0000259" key="4">
    <source>
        <dbReference type="Pfam" id="PF08241"/>
    </source>
</evidence>
<dbReference type="Gene3D" id="3.40.50.150">
    <property type="entry name" value="Vaccinia Virus protein VP39"/>
    <property type="match status" value="1"/>
</dbReference>
<gene>
    <name evidence="5" type="ORF">NJB1907Z4_C35480</name>
</gene>
<keyword evidence="3" id="KW-0808">Transferase</keyword>